<dbReference type="OrthoDB" id="9812260at2"/>
<dbReference type="InterPro" id="IPR029787">
    <property type="entry name" value="Nucleotide_cyclase"/>
</dbReference>
<reference evidence="5 6" key="1">
    <citation type="submission" date="2016-03" db="EMBL/GenBank/DDBJ databases">
        <title>Photobacterium proteolyticum sp. nov. a protease producing bacterium isolated from ocean sediments of Laizhou Bay.</title>
        <authorList>
            <person name="Li Y."/>
        </authorList>
    </citation>
    <scope>NUCLEOTIDE SEQUENCE [LARGE SCALE GENOMIC DNA]</scope>
    <source>
        <strain evidence="5 6">R-40508</strain>
    </source>
</reference>
<feature type="domain" description="GGDEF" evidence="4">
    <location>
        <begin position="387"/>
        <end position="518"/>
    </location>
</feature>
<gene>
    <name evidence="5" type="ORF">A3K86_12465</name>
</gene>
<comment type="catalytic activity">
    <reaction evidence="2">
        <text>2 GTP = 3',3'-c-di-GMP + 2 diphosphate</text>
        <dbReference type="Rhea" id="RHEA:24898"/>
        <dbReference type="ChEBI" id="CHEBI:33019"/>
        <dbReference type="ChEBI" id="CHEBI:37565"/>
        <dbReference type="ChEBI" id="CHEBI:58805"/>
        <dbReference type="EC" id="2.7.7.65"/>
    </reaction>
</comment>
<feature type="coiled-coil region" evidence="3">
    <location>
        <begin position="4"/>
        <end position="31"/>
    </location>
</feature>
<dbReference type="PANTHER" id="PTHR45138">
    <property type="entry name" value="REGULATORY COMPONENTS OF SENSORY TRANSDUCTION SYSTEM"/>
    <property type="match status" value="1"/>
</dbReference>
<dbReference type="InterPro" id="IPR043128">
    <property type="entry name" value="Rev_trsase/Diguanyl_cyclase"/>
</dbReference>
<evidence type="ECO:0000313" key="6">
    <source>
        <dbReference type="Proteomes" id="UP000078503"/>
    </source>
</evidence>
<dbReference type="STRING" id="858640.A3K86_12465"/>
<dbReference type="Pfam" id="PF20975">
    <property type="entry name" value="DGCcoil"/>
    <property type="match status" value="1"/>
</dbReference>
<evidence type="ECO:0000256" key="1">
    <source>
        <dbReference type="ARBA" id="ARBA00012528"/>
    </source>
</evidence>
<dbReference type="CDD" id="cd01949">
    <property type="entry name" value="GGDEF"/>
    <property type="match status" value="1"/>
</dbReference>
<dbReference type="SUPFAM" id="SSF55073">
    <property type="entry name" value="Nucleotide cyclase"/>
    <property type="match status" value="1"/>
</dbReference>
<organism evidence="5 6">
    <name type="scientific">Photobacterium jeanii</name>
    <dbReference type="NCBI Taxonomy" id="858640"/>
    <lineage>
        <taxon>Bacteria</taxon>
        <taxon>Pseudomonadati</taxon>
        <taxon>Pseudomonadota</taxon>
        <taxon>Gammaproteobacteria</taxon>
        <taxon>Vibrionales</taxon>
        <taxon>Vibrionaceae</taxon>
        <taxon>Photobacterium</taxon>
    </lineage>
</organism>
<accession>A0A178K9J3</accession>
<evidence type="ECO:0000256" key="3">
    <source>
        <dbReference type="SAM" id="Coils"/>
    </source>
</evidence>
<dbReference type="InterPro" id="IPR050469">
    <property type="entry name" value="Diguanylate_Cyclase"/>
</dbReference>
<evidence type="ECO:0000259" key="4">
    <source>
        <dbReference type="PROSITE" id="PS50887"/>
    </source>
</evidence>
<dbReference type="GO" id="GO:0005886">
    <property type="term" value="C:plasma membrane"/>
    <property type="evidence" value="ECO:0007669"/>
    <property type="project" value="TreeGrafter"/>
</dbReference>
<dbReference type="RefSeq" id="WP_068331433.1">
    <property type="nucleotide sequence ID" value="NZ_LVHF01000026.1"/>
</dbReference>
<protein>
    <recommendedName>
        <fullName evidence="1">diguanylate cyclase</fullName>
        <ecNumber evidence="1">2.7.7.65</ecNumber>
    </recommendedName>
</protein>
<evidence type="ECO:0000313" key="5">
    <source>
        <dbReference type="EMBL" id="OAN14019.1"/>
    </source>
</evidence>
<dbReference type="Pfam" id="PF00990">
    <property type="entry name" value="GGDEF"/>
    <property type="match status" value="1"/>
</dbReference>
<name>A0A178K9J3_9GAMM</name>
<sequence>MTDVNAVVSEVSKLKQRLDQAQLSFRDASLKSRREIVILKRLITRLSVACRGIDNELDAKLVELRHDLEQPKDISKLIPRLAIIERLVTRQAALTEQASQNLEQHIHLSGDTLNRVRSLPAQLKRDLRNILAFDSESLNQNHQRMIRLLQLYENAVKMLSTSTNHQHSNQVDQDVLQHLSSELQHLITELDFTDESSNVLLEIRNKLLIGVNAETLTELSLTVLKMVMDGHHKDRRHSQKFMDDINSDLATLKKATNQTLGQTSALAEQRGSITTEFSDLAQQVQTGLKENDNLETYRPELEKMSQEFQTLVDRTHALEKRERQLLEQLAYNENKVISLYDKTTEHHRELNNQERKMFLDHLTKVYNRAAFNDRLEHEYRRWLRYQHPLCVALFDLDNFKETNVNFGYVAGDKALKIIARTIHQCLADTDFIARFDGDKFMVIMPDCNEEDRTKRITQIRENVAQLPFHFRDQQVSITLSVGATLFDANDTPPAIIERTQKALNTAKSTGTNRLSWIS</sequence>
<evidence type="ECO:0000256" key="2">
    <source>
        <dbReference type="ARBA" id="ARBA00034247"/>
    </source>
</evidence>
<dbReference type="EMBL" id="LVHF01000026">
    <property type="protein sequence ID" value="OAN14019.1"/>
    <property type="molecule type" value="Genomic_DNA"/>
</dbReference>
<dbReference type="Gene3D" id="3.30.70.270">
    <property type="match status" value="1"/>
</dbReference>
<dbReference type="PANTHER" id="PTHR45138:SF9">
    <property type="entry name" value="DIGUANYLATE CYCLASE DGCM-RELATED"/>
    <property type="match status" value="1"/>
</dbReference>
<dbReference type="NCBIfam" id="TIGR00254">
    <property type="entry name" value="GGDEF"/>
    <property type="match status" value="1"/>
</dbReference>
<proteinExistence type="predicted"/>
<dbReference type="InterPro" id="IPR000160">
    <property type="entry name" value="GGDEF_dom"/>
</dbReference>
<dbReference type="PROSITE" id="PS50887">
    <property type="entry name" value="GGDEF"/>
    <property type="match status" value="1"/>
</dbReference>
<dbReference type="GO" id="GO:1902201">
    <property type="term" value="P:negative regulation of bacterial-type flagellum-dependent cell motility"/>
    <property type="evidence" value="ECO:0007669"/>
    <property type="project" value="TreeGrafter"/>
</dbReference>
<comment type="caution">
    <text evidence="5">The sequence shown here is derived from an EMBL/GenBank/DDBJ whole genome shotgun (WGS) entry which is preliminary data.</text>
</comment>
<keyword evidence="3" id="KW-0175">Coiled coil</keyword>
<dbReference type="InterPro" id="IPR048516">
    <property type="entry name" value="DGCcoil"/>
</dbReference>
<dbReference type="GO" id="GO:0052621">
    <property type="term" value="F:diguanylate cyclase activity"/>
    <property type="evidence" value="ECO:0007669"/>
    <property type="project" value="UniProtKB-EC"/>
</dbReference>
<keyword evidence="6" id="KW-1185">Reference proteome</keyword>
<dbReference type="GO" id="GO:0043709">
    <property type="term" value="P:cell adhesion involved in single-species biofilm formation"/>
    <property type="evidence" value="ECO:0007669"/>
    <property type="project" value="TreeGrafter"/>
</dbReference>
<dbReference type="AlphaFoldDB" id="A0A178K9J3"/>
<dbReference type="SMART" id="SM00267">
    <property type="entry name" value="GGDEF"/>
    <property type="match status" value="1"/>
</dbReference>
<dbReference type="Proteomes" id="UP000078503">
    <property type="component" value="Unassembled WGS sequence"/>
</dbReference>
<dbReference type="EC" id="2.7.7.65" evidence="1"/>